<evidence type="ECO:0000313" key="2">
    <source>
        <dbReference type="EMBL" id="KKQ94301.1"/>
    </source>
</evidence>
<feature type="compositionally biased region" description="Basic and acidic residues" evidence="1">
    <location>
        <begin position="24"/>
        <end position="56"/>
    </location>
</feature>
<feature type="compositionally biased region" description="Polar residues" evidence="1">
    <location>
        <begin position="12"/>
        <end position="23"/>
    </location>
</feature>
<name>A0A0G0PY04_UNCC2</name>
<proteinExistence type="predicted"/>
<dbReference type="STRING" id="1618345.UT18_C0011G0007"/>
<comment type="caution">
    <text evidence="2">The sequence shown here is derived from an EMBL/GenBank/DDBJ whole genome shotgun (WGS) entry which is preliminary data.</text>
</comment>
<evidence type="ECO:0000256" key="1">
    <source>
        <dbReference type="SAM" id="MobiDB-lite"/>
    </source>
</evidence>
<evidence type="ECO:0000313" key="3">
    <source>
        <dbReference type="Proteomes" id="UP000034207"/>
    </source>
</evidence>
<reference evidence="2 3" key="1">
    <citation type="journal article" date="2015" name="Nature">
        <title>rRNA introns, odd ribosomes, and small enigmatic genomes across a large radiation of phyla.</title>
        <authorList>
            <person name="Brown C.T."/>
            <person name="Hug L.A."/>
            <person name="Thomas B.C."/>
            <person name="Sharon I."/>
            <person name="Castelle C.J."/>
            <person name="Singh A."/>
            <person name="Wilkins M.J."/>
            <person name="Williams K.H."/>
            <person name="Banfield J.F."/>
        </authorList>
    </citation>
    <scope>NUCLEOTIDE SEQUENCE [LARGE SCALE GENOMIC DNA]</scope>
</reference>
<feature type="compositionally biased region" description="Basic and acidic residues" evidence="1">
    <location>
        <begin position="82"/>
        <end position="96"/>
    </location>
</feature>
<protein>
    <submittedName>
        <fullName evidence="2">Uncharacterized protein</fullName>
    </submittedName>
</protein>
<sequence>MGENISFGGESPESSFPQVQQPESLKDLVETKVENLKQEEVLAGEKTEEKSDNVTEEREESYAPNSKMERSNISPEDQSEIDQLRESLGQKKEEEQVGRVEQIEKLTPEQVEEILSKILPESLVEQINSLNNELKQEMVEAFSLFFEVQALQNKELMQLLIAGNKEEIQEMAEKEGKEGSLDKILRFLTAFFKLVLGKGRETEAENSEN</sequence>
<dbReference type="Proteomes" id="UP000034207">
    <property type="component" value="Unassembled WGS sequence"/>
</dbReference>
<dbReference type="AlphaFoldDB" id="A0A0G0PY04"/>
<organism evidence="2 3">
    <name type="scientific">candidate division CPR2 bacterium GW2011_GWC2_39_10</name>
    <dbReference type="NCBI Taxonomy" id="1618345"/>
    <lineage>
        <taxon>Bacteria</taxon>
        <taxon>Bacteria division CPR2</taxon>
    </lineage>
</organism>
<dbReference type="EMBL" id="LBVV01000011">
    <property type="protein sequence ID" value="KKQ94301.1"/>
    <property type="molecule type" value="Genomic_DNA"/>
</dbReference>
<feature type="region of interest" description="Disordered" evidence="1">
    <location>
        <begin position="1"/>
        <end position="96"/>
    </location>
</feature>
<gene>
    <name evidence="2" type="ORF">UT18_C0011G0007</name>
</gene>
<accession>A0A0G0PY04</accession>